<protein>
    <submittedName>
        <fullName evidence="2">Protease Do-like 7</fullName>
    </submittedName>
</protein>
<evidence type="ECO:0000313" key="2">
    <source>
        <dbReference type="EMBL" id="MCI36398.1"/>
    </source>
</evidence>
<evidence type="ECO:0000313" key="3">
    <source>
        <dbReference type="Proteomes" id="UP000265520"/>
    </source>
</evidence>
<name>A0A392RII2_9FABA</name>
<evidence type="ECO:0000259" key="1">
    <source>
        <dbReference type="PROSITE" id="PS50106"/>
    </source>
</evidence>
<proteinExistence type="predicted"/>
<dbReference type="GO" id="GO:0006508">
    <property type="term" value="P:proteolysis"/>
    <property type="evidence" value="ECO:0007669"/>
    <property type="project" value="UniProtKB-KW"/>
</dbReference>
<feature type="domain" description="PDZ" evidence="1">
    <location>
        <begin position="1"/>
        <end position="29"/>
    </location>
</feature>
<comment type="caution">
    <text evidence="2">The sequence shown here is derived from an EMBL/GenBank/DDBJ whole genome shotgun (WGS) entry which is preliminary data.</text>
</comment>
<dbReference type="Gene3D" id="2.30.42.10">
    <property type="match status" value="1"/>
</dbReference>
<keyword evidence="3" id="KW-1185">Reference proteome</keyword>
<feature type="non-terminal residue" evidence="2">
    <location>
        <position position="29"/>
    </location>
</feature>
<reference evidence="2 3" key="1">
    <citation type="journal article" date="2018" name="Front. Plant Sci.">
        <title>Red Clover (Trifolium pratense) and Zigzag Clover (T. medium) - A Picture of Genomic Similarities and Differences.</title>
        <authorList>
            <person name="Dluhosova J."/>
            <person name="Istvanek J."/>
            <person name="Nedelnik J."/>
            <person name="Repkova J."/>
        </authorList>
    </citation>
    <scope>NUCLEOTIDE SEQUENCE [LARGE SCALE GENOMIC DNA]</scope>
    <source>
        <strain evidence="3">cv. 10/8</strain>
        <tissue evidence="2">Leaf</tissue>
    </source>
</reference>
<dbReference type="InterPro" id="IPR036034">
    <property type="entry name" value="PDZ_sf"/>
</dbReference>
<dbReference type="PROSITE" id="PS50106">
    <property type="entry name" value="PDZ"/>
    <property type="match status" value="1"/>
</dbReference>
<sequence length="29" mass="3101">MLVVEFVVPGGPVDKHLEPGDVLVRVNGQ</sequence>
<dbReference type="Pfam" id="PF00595">
    <property type="entry name" value="PDZ"/>
    <property type="match status" value="1"/>
</dbReference>
<keyword evidence="2" id="KW-0378">Hydrolase</keyword>
<accession>A0A392RII2</accession>
<dbReference type="SUPFAM" id="SSF50156">
    <property type="entry name" value="PDZ domain-like"/>
    <property type="match status" value="1"/>
</dbReference>
<organism evidence="2 3">
    <name type="scientific">Trifolium medium</name>
    <dbReference type="NCBI Taxonomy" id="97028"/>
    <lineage>
        <taxon>Eukaryota</taxon>
        <taxon>Viridiplantae</taxon>
        <taxon>Streptophyta</taxon>
        <taxon>Embryophyta</taxon>
        <taxon>Tracheophyta</taxon>
        <taxon>Spermatophyta</taxon>
        <taxon>Magnoliopsida</taxon>
        <taxon>eudicotyledons</taxon>
        <taxon>Gunneridae</taxon>
        <taxon>Pentapetalae</taxon>
        <taxon>rosids</taxon>
        <taxon>fabids</taxon>
        <taxon>Fabales</taxon>
        <taxon>Fabaceae</taxon>
        <taxon>Papilionoideae</taxon>
        <taxon>50 kb inversion clade</taxon>
        <taxon>NPAAA clade</taxon>
        <taxon>Hologalegina</taxon>
        <taxon>IRL clade</taxon>
        <taxon>Trifolieae</taxon>
        <taxon>Trifolium</taxon>
    </lineage>
</organism>
<dbReference type="Proteomes" id="UP000265520">
    <property type="component" value="Unassembled WGS sequence"/>
</dbReference>
<keyword evidence="2" id="KW-0645">Protease</keyword>
<dbReference type="GO" id="GO:0008233">
    <property type="term" value="F:peptidase activity"/>
    <property type="evidence" value="ECO:0007669"/>
    <property type="project" value="UniProtKB-KW"/>
</dbReference>
<dbReference type="AlphaFoldDB" id="A0A392RII2"/>
<dbReference type="InterPro" id="IPR001478">
    <property type="entry name" value="PDZ"/>
</dbReference>
<dbReference type="EMBL" id="LXQA010233390">
    <property type="protein sequence ID" value="MCI36398.1"/>
    <property type="molecule type" value="Genomic_DNA"/>
</dbReference>